<reference evidence="5" key="1">
    <citation type="submission" date="2024-02" db="EMBL/GenBank/DDBJ databases">
        <authorList>
            <consortium name="ELIXIR-Norway"/>
            <consortium name="Elixir Norway"/>
        </authorList>
    </citation>
    <scope>NUCLEOTIDE SEQUENCE</scope>
</reference>
<feature type="chain" id="PRO_5045589212" description="GDSL esterase/lipase" evidence="4">
    <location>
        <begin position="24"/>
        <end position="474"/>
    </location>
</feature>
<keyword evidence="2 4" id="KW-0732">Signal</keyword>
<evidence type="ECO:0008006" key="7">
    <source>
        <dbReference type="Google" id="ProtNLM"/>
    </source>
</evidence>
<feature type="signal peptide" evidence="4">
    <location>
        <begin position="1"/>
        <end position="23"/>
    </location>
</feature>
<dbReference type="Proteomes" id="UP001497444">
    <property type="component" value="Chromosome 3"/>
</dbReference>
<gene>
    <name evidence="5" type="ORF">CSSPJE1EN1_LOCUS15359</name>
</gene>
<evidence type="ECO:0000256" key="3">
    <source>
        <dbReference type="ARBA" id="ARBA00022801"/>
    </source>
</evidence>
<evidence type="ECO:0000313" key="6">
    <source>
        <dbReference type="Proteomes" id="UP001497444"/>
    </source>
</evidence>
<dbReference type="InterPro" id="IPR036514">
    <property type="entry name" value="SGNH_hydro_sf"/>
</dbReference>
<dbReference type="InterPro" id="IPR035669">
    <property type="entry name" value="SGNH_plant_lipase-like"/>
</dbReference>
<organism evidence="5 6">
    <name type="scientific">Sphagnum jensenii</name>
    <dbReference type="NCBI Taxonomy" id="128206"/>
    <lineage>
        <taxon>Eukaryota</taxon>
        <taxon>Viridiplantae</taxon>
        <taxon>Streptophyta</taxon>
        <taxon>Embryophyta</taxon>
        <taxon>Bryophyta</taxon>
        <taxon>Sphagnophytina</taxon>
        <taxon>Sphagnopsida</taxon>
        <taxon>Sphagnales</taxon>
        <taxon>Sphagnaceae</taxon>
        <taxon>Sphagnum</taxon>
    </lineage>
</organism>
<proteinExistence type="inferred from homology"/>
<dbReference type="CDD" id="cd01837">
    <property type="entry name" value="SGNH_plant_lipase_like"/>
    <property type="match status" value="1"/>
</dbReference>
<accession>A0ABP0WUM9</accession>
<dbReference type="PANTHER" id="PTHR22835">
    <property type="entry name" value="ZINC FINGER FYVE DOMAIN CONTAINING PROTEIN"/>
    <property type="match status" value="1"/>
</dbReference>
<evidence type="ECO:0000256" key="1">
    <source>
        <dbReference type="ARBA" id="ARBA00008668"/>
    </source>
</evidence>
<evidence type="ECO:0000313" key="5">
    <source>
        <dbReference type="EMBL" id="CAK9269881.1"/>
    </source>
</evidence>
<dbReference type="PANTHER" id="PTHR22835:SF659">
    <property type="entry name" value="GDSL LIPASE_ACYLHYDROLASE, PUTATIVE (AFU_ORTHOLOGUE AFUA_2G00510)-RELATED"/>
    <property type="match status" value="1"/>
</dbReference>
<dbReference type="EMBL" id="OZ020098">
    <property type="protein sequence ID" value="CAK9269881.1"/>
    <property type="molecule type" value="Genomic_DNA"/>
</dbReference>
<dbReference type="PROSITE" id="PS01098">
    <property type="entry name" value="LIPASE_GDSL_SER"/>
    <property type="match status" value="1"/>
</dbReference>
<evidence type="ECO:0000256" key="4">
    <source>
        <dbReference type="SAM" id="SignalP"/>
    </source>
</evidence>
<protein>
    <recommendedName>
        <fullName evidence="7">GDSL esterase/lipase</fullName>
    </recommendedName>
</protein>
<keyword evidence="3" id="KW-0378">Hydrolase</keyword>
<evidence type="ECO:0000256" key="2">
    <source>
        <dbReference type="ARBA" id="ARBA00022729"/>
    </source>
</evidence>
<dbReference type="Pfam" id="PF00657">
    <property type="entry name" value="Lipase_GDSL"/>
    <property type="match status" value="1"/>
</dbReference>
<dbReference type="InterPro" id="IPR001087">
    <property type="entry name" value="GDSL"/>
</dbReference>
<name>A0ABP0WUM9_9BRYO</name>
<keyword evidence="6" id="KW-1185">Reference proteome</keyword>
<sequence>MSIDIATLLLLQVSLLLFSASHAQLARKIVAQASHNHDNVGIHHNVSNIGHKSFNVAPTTMSGPHLQMVNDTNGDEESYITNSSSNMIPLDLPTSATRSLLSNSFTCPQAFFIFGDSLTDTGNIQLLGHGIAGTILNYPYGESYTFTNELGHNRYSDGRLIVDFIAQAFGFPFFEPNLLELDKGFQTDYTHGVNFAYSGATVIPNNTKNPIYLQLELDQFFDYKKALLSSPQPSTPLSFLPTAAYLIPEMGINDFYYAYFEGVSPQNAIDEILPKSLNLVVSAVEQLHASGARIIIVGNQQPQGCSPSVLTPLLGTGPYDTIGCLDEYNKVNKVFNRKLKRALTKLQESYKIDGTLIIQFDFYNAFIEVFTNPTKYGFNPNNRFEVCCGFGGAYNYNANVTCGDSGNVSLSTGGTQFVNISTAPNPKEHIEWDGIHFTQAAYKVIASFFLSGQFFISPIGINFKHLCNLDFSQF</sequence>
<dbReference type="InterPro" id="IPR008265">
    <property type="entry name" value="Lipase_GDSL_AS"/>
</dbReference>
<dbReference type="Gene3D" id="3.40.50.1110">
    <property type="entry name" value="SGNH hydrolase"/>
    <property type="match status" value="1"/>
</dbReference>
<dbReference type="SUPFAM" id="SSF52266">
    <property type="entry name" value="SGNH hydrolase"/>
    <property type="match status" value="1"/>
</dbReference>
<comment type="similarity">
    <text evidence="1">Belongs to the 'GDSL' lipolytic enzyme family.</text>
</comment>